<feature type="transmembrane region" description="Helical" evidence="1">
    <location>
        <begin position="62"/>
        <end position="86"/>
    </location>
</feature>
<evidence type="ECO:0000313" key="3">
    <source>
        <dbReference type="EMBL" id="JAW15268.1"/>
    </source>
</evidence>
<keyword evidence="1" id="KW-0472">Membrane</keyword>
<proteinExistence type="predicted"/>
<reference evidence="3" key="1">
    <citation type="journal article" date="2018" name="PLoS Negl. Trop. Dis.">
        <title>An insight into the salivary gland and fat body transcriptome of Panstrongylus lignarius (Hemiptera: Heteroptera), the main vector of Chagas disease in Peru.</title>
        <authorList>
            <person name="Nevoa J.C."/>
            <person name="Mendes M.T."/>
            <person name="da Silva M.V."/>
            <person name="Soares S.C."/>
            <person name="Oliveira C.J.F."/>
            <person name="Ribeiro J.M.C."/>
        </authorList>
    </citation>
    <scope>NUCLEOTIDE SEQUENCE</scope>
</reference>
<evidence type="ECO:0000256" key="2">
    <source>
        <dbReference type="SAM" id="SignalP"/>
    </source>
</evidence>
<dbReference type="EMBL" id="GFTR01001158">
    <property type="protein sequence ID" value="JAW15268.1"/>
    <property type="molecule type" value="Transcribed_RNA"/>
</dbReference>
<keyword evidence="1" id="KW-0812">Transmembrane</keyword>
<dbReference type="AlphaFoldDB" id="A0A224XZ09"/>
<protein>
    <recommendedName>
        <fullName evidence="4">Secreted protein</fullName>
    </recommendedName>
</protein>
<keyword evidence="1" id="KW-1133">Transmembrane helix</keyword>
<accession>A0A224XZ09</accession>
<organism evidence="3">
    <name type="scientific">Panstrongylus lignarius</name>
    <dbReference type="NCBI Taxonomy" id="156445"/>
    <lineage>
        <taxon>Eukaryota</taxon>
        <taxon>Metazoa</taxon>
        <taxon>Ecdysozoa</taxon>
        <taxon>Arthropoda</taxon>
        <taxon>Hexapoda</taxon>
        <taxon>Insecta</taxon>
        <taxon>Pterygota</taxon>
        <taxon>Neoptera</taxon>
        <taxon>Paraneoptera</taxon>
        <taxon>Hemiptera</taxon>
        <taxon>Heteroptera</taxon>
        <taxon>Panheteroptera</taxon>
        <taxon>Cimicomorpha</taxon>
        <taxon>Reduviidae</taxon>
        <taxon>Triatominae</taxon>
        <taxon>Panstrongylus</taxon>
    </lineage>
</organism>
<feature type="signal peptide" evidence="2">
    <location>
        <begin position="1"/>
        <end position="20"/>
    </location>
</feature>
<keyword evidence="2" id="KW-0732">Signal</keyword>
<feature type="chain" id="PRO_5013393373" description="Secreted protein" evidence="2">
    <location>
        <begin position="21"/>
        <end position="87"/>
    </location>
</feature>
<sequence>MRFCCLTSFIINIIMQTFQCSGFFTCKTILRRSGIRVLHLIPNREIAIGKESGDRYSRRIRLFLFTAPVALPFLLPFFLFTLVVLYV</sequence>
<evidence type="ECO:0008006" key="4">
    <source>
        <dbReference type="Google" id="ProtNLM"/>
    </source>
</evidence>
<name>A0A224XZ09_9HEMI</name>
<evidence type="ECO:0000256" key="1">
    <source>
        <dbReference type="SAM" id="Phobius"/>
    </source>
</evidence>